<gene>
    <name evidence="5" type="ORF">MNEG_9622</name>
</gene>
<dbReference type="SUPFAM" id="SSF82109">
    <property type="entry name" value="MIR domain"/>
    <property type="match status" value="1"/>
</dbReference>
<protein>
    <submittedName>
        <fullName evidence="5">Stromal cell-derived factor 2-like protein</fullName>
    </submittedName>
</protein>
<feature type="compositionally biased region" description="Basic and acidic residues" evidence="3">
    <location>
        <begin position="215"/>
        <end position="224"/>
    </location>
</feature>
<dbReference type="KEGG" id="mng:MNEG_9622"/>
<dbReference type="SMART" id="SM00472">
    <property type="entry name" value="MIR"/>
    <property type="match status" value="3"/>
</dbReference>
<dbReference type="Gene3D" id="2.80.10.50">
    <property type="match status" value="1"/>
</dbReference>
<feature type="domain" description="MIR" evidence="4">
    <location>
        <begin position="7"/>
        <end position="62"/>
    </location>
</feature>
<dbReference type="RefSeq" id="XP_013897358.1">
    <property type="nucleotide sequence ID" value="XM_014041904.1"/>
</dbReference>
<dbReference type="Proteomes" id="UP000054498">
    <property type="component" value="Unassembled WGS sequence"/>
</dbReference>
<dbReference type="PANTHER" id="PTHR46809">
    <property type="entry name" value="STROMAL CELL-DERIVED FACTOR 2-LIKE PROTEIN"/>
    <property type="match status" value="1"/>
</dbReference>
<dbReference type="OrthoDB" id="5588846at2759"/>
<feature type="compositionally biased region" description="Gly residues" evidence="3">
    <location>
        <begin position="202"/>
        <end position="211"/>
    </location>
</feature>
<dbReference type="EMBL" id="KK102219">
    <property type="protein sequence ID" value="KIY98338.1"/>
    <property type="molecule type" value="Genomic_DNA"/>
</dbReference>
<feature type="region of interest" description="Disordered" evidence="3">
    <location>
        <begin position="193"/>
        <end position="241"/>
    </location>
</feature>
<evidence type="ECO:0000256" key="1">
    <source>
        <dbReference type="ARBA" id="ARBA00022729"/>
    </source>
</evidence>
<dbReference type="STRING" id="145388.A0A0D2KRY1"/>
<evidence type="ECO:0000313" key="5">
    <source>
        <dbReference type="EMBL" id="KIY98338.1"/>
    </source>
</evidence>
<keyword evidence="1" id="KW-0732">Signal</keyword>
<dbReference type="Pfam" id="PF02815">
    <property type="entry name" value="MIR"/>
    <property type="match status" value="1"/>
</dbReference>
<reference evidence="5 6" key="1">
    <citation type="journal article" date="2013" name="BMC Genomics">
        <title>Reconstruction of the lipid metabolism for the microalga Monoraphidium neglectum from its genome sequence reveals characteristics suitable for biofuel production.</title>
        <authorList>
            <person name="Bogen C."/>
            <person name="Al-Dilaimi A."/>
            <person name="Albersmeier A."/>
            <person name="Wichmann J."/>
            <person name="Grundmann M."/>
            <person name="Rupp O."/>
            <person name="Lauersen K.J."/>
            <person name="Blifernez-Klassen O."/>
            <person name="Kalinowski J."/>
            <person name="Goesmann A."/>
            <person name="Mussgnug J.H."/>
            <person name="Kruse O."/>
        </authorList>
    </citation>
    <scope>NUCLEOTIDE SEQUENCE [LARGE SCALE GENOMIC DNA]</scope>
    <source>
        <strain evidence="5 6">SAG 48.87</strain>
    </source>
</reference>
<evidence type="ECO:0000313" key="6">
    <source>
        <dbReference type="Proteomes" id="UP000054498"/>
    </source>
</evidence>
<dbReference type="PANTHER" id="PTHR46809:SF2">
    <property type="entry name" value="GH21273P"/>
    <property type="match status" value="1"/>
</dbReference>
<sequence length="241" mass="26388">MPHLGPAKQVTCGSTIKLAHDSSKYRLHSQGIPYSRGSRQQSVTAFPLEHADSSSYWVVHGTKDKPCRPGFPVNKRQQLRLQHVASRKWLHSHTYQSPLSGNQEVSAFGADDRSDGGDVWTVEWDSKASHWKQDVKVRLRHEDTQTYLHSYKQASFGHPIAGQNEVCAVKKQGRESEWFAAEGIYLPRNDVARAKAASTAGGSKGDGGGAGAAASDKKPKESGKKSKKSKKQGGRGRADEL</sequence>
<dbReference type="AlphaFoldDB" id="A0A0D2KRY1"/>
<accession>A0A0D2KRY1</accession>
<dbReference type="InterPro" id="IPR036300">
    <property type="entry name" value="MIR_dom_sf"/>
</dbReference>
<organism evidence="5 6">
    <name type="scientific">Monoraphidium neglectum</name>
    <dbReference type="NCBI Taxonomy" id="145388"/>
    <lineage>
        <taxon>Eukaryota</taxon>
        <taxon>Viridiplantae</taxon>
        <taxon>Chlorophyta</taxon>
        <taxon>core chlorophytes</taxon>
        <taxon>Chlorophyceae</taxon>
        <taxon>CS clade</taxon>
        <taxon>Sphaeropleales</taxon>
        <taxon>Selenastraceae</taxon>
        <taxon>Monoraphidium</taxon>
    </lineage>
</organism>
<feature type="domain" description="MIR" evidence="4">
    <location>
        <begin position="70"/>
        <end position="125"/>
    </location>
</feature>
<evidence type="ECO:0000259" key="4">
    <source>
        <dbReference type="PROSITE" id="PS50919"/>
    </source>
</evidence>
<feature type="compositionally biased region" description="Basic residues" evidence="3">
    <location>
        <begin position="225"/>
        <end position="234"/>
    </location>
</feature>
<keyword evidence="6" id="KW-1185">Reference proteome</keyword>
<proteinExistence type="predicted"/>
<keyword evidence="2" id="KW-0677">Repeat</keyword>
<evidence type="ECO:0000256" key="3">
    <source>
        <dbReference type="SAM" id="MobiDB-lite"/>
    </source>
</evidence>
<dbReference type="PROSITE" id="PS50919">
    <property type="entry name" value="MIR"/>
    <property type="match status" value="2"/>
</dbReference>
<name>A0A0D2KRY1_9CHLO</name>
<dbReference type="InterPro" id="IPR016093">
    <property type="entry name" value="MIR_motif"/>
</dbReference>
<evidence type="ECO:0000256" key="2">
    <source>
        <dbReference type="ARBA" id="ARBA00022737"/>
    </source>
</evidence>
<dbReference type="GeneID" id="25742497"/>